<dbReference type="InterPro" id="IPR020806">
    <property type="entry name" value="PKS_PP-bd"/>
</dbReference>
<dbReference type="InterPro" id="IPR013968">
    <property type="entry name" value="PKS_KR"/>
</dbReference>
<dbReference type="Pfam" id="PF22953">
    <property type="entry name" value="SpnB_Rossmann"/>
    <property type="match status" value="1"/>
</dbReference>
<dbReference type="InterPro" id="IPR032821">
    <property type="entry name" value="PKS_assoc"/>
</dbReference>
<dbReference type="InterPro" id="IPR016039">
    <property type="entry name" value="Thiolase-like"/>
</dbReference>
<evidence type="ECO:0000256" key="1">
    <source>
        <dbReference type="ARBA" id="ARBA00022450"/>
    </source>
</evidence>
<dbReference type="CDD" id="cd08952">
    <property type="entry name" value="KR_1_SDR_x"/>
    <property type="match status" value="1"/>
</dbReference>
<dbReference type="InterPro" id="IPR057326">
    <property type="entry name" value="KR_dom"/>
</dbReference>
<dbReference type="Gene3D" id="1.10.1200.10">
    <property type="entry name" value="ACP-like"/>
    <property type="match status" value="3"/>
</dbReference>
<dbReference type="InterPro" id="IPR018201">
    <property type="entry name" value="Ketoacyl_synth_AS"/>
</dbReference>
<dbReference type="InterPro" id="IPR016035">
    <property type="entry name" value="Acyl_Trfase/lysoPLipase"/>
</dbReference>
<evidence type="ECO:0000256" key="2">
    <source>
        <dbReference type="ARBA" id="ARBA00022553"/>
    </source>
</evidence>
<keyword evidence="4" id="KW-0012">Acyltransferase</keyword>
<dbReference type="SMART" id="SM00823">
    <property type="entry name" value="PKS_PP"/>
    <property type="match status" value="3"/>
</dbReference>
<protein>
    <submittedName>
        <fullName evidence="7">SDR family NAD(P)-dependent oxidoreductase</fullName>
    </submittedName>
</protein>
<dbReference type="SUPFAM" id="SSF53901">
    <property type="entry name" value="Thiolase-like"/>
    <property type="match status" value="3"/>
</dbReference>
<dbReference type="InterPro" id="IPR009081">
    <property type="entry name" value="PP-bd_ACP"/>
</dbReference>
<dbReference type="SMART" id="SM01294">
    <property type="entry name" value="PKS_PP_betabranch"/>
    <property type="match status" value="2"/>
</dbReference>
<evidence type="ECO:0000313" key="7">
    <source>
        <dbReference type="EMBL" id="QUC08272.1"/>
    </source>
</evidence>
<feature type="domain" description="Carrier" evidence="5">
    <location>
        <begin position="2526"/>
        <end position="2604"/>
    </location>
</feature>
<feature type="domain" description="Ketosynthase family 3 (KS3)" evidence="6">
    <location>
        <begin position="5"/>
        <end position="404"/>
    </location>
</feature>
<dbReference type="SMART" id="SM00825">
    <property type="entry name" value="PKS_KS"/>
    <property type="match status" value="3"/>
</dbReference>
<dbReference type="Gene3D" id="3.40.50.720">
    <property type="entry name" value="NAD(P)-binding Rossmann-like Domain"/>
    <property type="match status" value="2"/>
</dbReference>
<dbReference type="SUPFAM" id="SSF52151">
    <property type="entry name" value="FabD/lysophospholipase-like"/>
    <property type="match status" value="3"/>
</dbReference>
<dbReference type="Pfam" id="PF16197">
    <property type="entry name" value="KAsynt_C_assoc"/>
    <property type="match status" value="3"/>
</dbReference>
<dbReference type="Pfam" id="PF00109">
    <property type="entry name" value="ketoacyl-synt"/>
    <property type="match status" value="3"/>
</dbReference>
<evidence type="ECO:0000259" key="6">
    <source>
        <dbReference type="PROSITE" id="PS52004"/>
    </source>
</evidence>
<keyword evidence="3" id="KW-0808">Transferase</keyword>
<feature type="domain" description="Ketosynthase family 3 (KS3)" evidence="6">
    <location>
        <begin position="958"/>
        <end position="1381"/>
    </location>
</feature>
<gene>
    <name evidence="7" type="ORF">J5A65_00500</name>
</gene>
<dbReference type="InterPro" id="IPR014030">
    <property type="entry name" value="Ketoacyl_synth_N"/>
</dbReference>
<organism evidence="7 8">
    <name type="scientific">Arachnia rubra</name>
    <dbReference type="NCBI Taxonomy" id="1547448"/>
    <lineage>
        <taxon>Bacteria</taxon>
        <taxon>Bacillati</taxon>
        <taxon>Actinomycetota</taxon>
        <taxon>Actinomycetes</taxon>
        <taxon>Propionibacteriales</taxon>
        <taxon>Propionibacteriaceae</taxon>
        <taxon>Arachnia</taxon>
    </lineage>
</organism>
<dbReference type="EMBL" id="CP072384">
    <property type="protein sequence ID" value="QUC08272.1"/>
    <property type="molecule type" value="Genomic_DNA"/>
</dbReference>
<evidence type="ECO:0000259" key="5">
    <source>
        <dbReference type="PROSITE" id="PS50075"/>
    </source>
</evidence>
<dbReference type="InterPro" id="IPR001227">
    <property type="entry name" value="Ac_transferase_dom_sf"/>
</dbReference>
<dbReference type="PANTHER" id="PTHR43775:SF51">
    <property type="entry name" value="INACTIVE PHENOLPHTHIOCEROL SYNTHESIS POLYKETIDE SYNTHASE TYPE I PKS1-RELATED"/>
    <property type="match status" value="1"/>
</dbReference>
<evidence type="ECO:0000313" key="8">
    <source>
        <dbReference type="Proteomes" id="UP000678513"/>
    </source>
</evidence>
<name>A0ABX7Y4Z5_9ACTN</name>
<dbReference type="Pfam" id="PF08659">
    <property type="entry name" value="KR"/>
    <property type="match status" value="2"/>
</dbReference>
<dbReference type="PROSITE" id="PS00606">
    <property type="entry name" value="KS3_1"/>
    <property type="match status" value="1"/>
</dbReference>
<dbReference type="SUPFAM" id="SSF47336">
    <property type="entry name" value="ACP-like"/>
    <property type="match status" value="3"/>
</dbReference>
<evidence type="ECO:0000256" key="3">
    <source>
        <dbReference type="ARBA" id="ARBA00022679"/>
    </source>
</evidence>
<dbReference type="SUPFAM" id="SSF55048">
    <property type="entry name" value="Probable ACP-binding domain of malonyl-CoA ACP transacylase"/>
    <property type="match status" value="3"/>
</dbReference>
<dbReference type="Pfam" id="PF00550">
    <property type="entry name" value="PP-binding"/>
    <property type="match status" value="3"/>
</dbReference>
<evidence type="ECO:0000256" key="4">
    <source>
        <dbReference type="ARBA" id="ARBA00023315"/>
    </source>
</evidence>
<dbReference type="PANTHER" id="PTHR43775">
    <property type="entry name" value="FATTY ACID SYNTHASE"/>
    <property type="match status" value="1"/>
</dbReference>
<dbReference type="InterPro" id="IPR014043">
    <property type="entry name" value="Acyl_transferase_dom"/>
</dbReference>
<dbReference type="Proteomes" id="UP000678513">
    <property type="component" value="Chromosome"/>
</dbReference>
<dbReference type="SUPFAM" id="SSF51735">
    <property type="entry name" value="NAD(P)-binding Rossmann-fold domains"/>
    <property type="match status" value="4"/>
</dbReference>
<dbReference type="Gene3D" id="3.40.366.10">
    <property type="entry name" value="Malonyl-Coenzyme A Acyl Carrier Protein, domain 2"/>
    <property type="match status" value="3"/>
</dbReference>
<feature type="domain" description="Carrier" evidence="5">
    <location>
        <begin position="868"/>
        <end position="943"/>
    </location>
</feature>
<dbReference type="SMART" id="SM00822">
    <property type="entry name" value="PKS_KR"/>
    <property type="match status" value="2"/>
</dbReference>
<reference evidence="7 8" key="1">
    <citation type="submission" date="2021-03" db="EMBL/GenBank/DDBJ databases">
        <title>Human Oral Microbial Genomes.</title>
        <authorList>
            <person name="Johnston C.D."/>
            <person name="Chen T."/>
            <person name="Dewhirst F.E."/>
        </authorList>
    </citation>
    <scope>NUCLEOTIDE SEQUENCE [LARGE SCALE GENOMIC DNA]</scope>
    <source>
        <strain evidence="7 8">DSMZ 100122</strain>
    </source>
</reference>
<dbReference type="PROSITE" id="PS52004">
    <property type="entry name" value="KS3_2"/>
    <property type="match status" value="3"/>
</dbReference>
<dbReference type="RefSeq" id="WP_212323942.1">
    <property type="nucleotide sequence ID" value="NZ_CP072384.1"/>
</dbReference>
<dbReference type="CDD" id="cd08956">
    <property type="entry name" value="KR_3_FAS_SDR_x"/>
    <property type="match status" value="1"/>
</dbReference>
<dbReference type="InterPro" id="IPR016036">
    <property type="entry name" value="Malonyl_transacylase_ACP-bd"/>
</dbReference>
<dbReference type="PROSITE" id="PS00012">
    <property type="entry name" value="PHOSPHOPANTETHEINE"/>
    <property type="match status" value="2"/>
</dbReference>
<dbReference type="PROSITE" id="PS50075">
    <property type="entry name" value="CARRIER"/>
    <property type="match status" value="3"/>
</dbReference>
<feature type="domain" description="Ketosynthase family 3 (KS3)" evidence="6">
    <location>
        <begin position="2627"/>
        <end position="3049"/>
    </location>
</feature>
<dbReference type="Pfam" id="PF00698">
    <property type="entry name" value="Acyl_transf_1"/>
    <property type="match status" value="3"/>
</dbReference>
<dbReference type="InterPro" id="IPR020841">
    <property type="entry name" value="PKS_Beta-ketoAc_synthase_dom"/>
</dbReference>
<dbReference type="CDD" id="cd00833">
    <property type="entry name" value="PKS"/>
    <property type="match status" value="3"/>
</dbReference>
<dbReference type="InterPro" id="IPR014031">
    <property type="entry name" value="Ketoacyl_synth_C"/>
</dbReference>
<dbReference type="SMART" id="SM00827">
    <property type="entry name" value="PKS_AT"/>
    <property type="match status" value="3"/>
</dbReference>
<dbReference type="Gene3D" id="3.30.70.3290">
    <property type="match status" value="3"/>
</dbReference>
<dbReference type="InterPro" id="IPR036291">
    <property type="entry name" value="NAD(P)-bd_dom_sf"/>
</dbReference>
<accession>A0ABX7Y4Z5</accession>
<dbReference type="Gene3D" id="3.40.47.10">
    <property type="match status" value="3"/>
</dbReference>
<dbReference type="InterPro" id="IPR055123">
    <property type="entry name" value="SpnB-like_Rossmann"/>
</dbReference>
<keyword evidence="1" id="KW-0596">Phosphopantetheine</keyword>
<dbReference type="InterPro" id="IPR050091">
    <property type="entry name" value="PKS_NRPS_Biosynth_Enz"/>
</dbReference>
<keyword evidence="2" id="KW-0597">Phosphoprotein</keyword>
<keyword evidence="8" id="KW-1185">Reference proteome</keyword>
<dbReference type="InterPro" id="IPR036736">
    <property type="entry name" value="ACP-like_sf"/>
</dbReference>
<proteinExistence type="predicted"/>
<dbReference type="InterPro" id="IPR006162">
    <property type="entry name" value="Ppantetheine_attach_site"/>
</dbReference>
<sequence length="4086" mass="428864">MPALTHPIAVVGMACRFPGAHGPEEFWSLLLEGRDAIGPAPQERGLTDPGGYLDDVARFDADLFGVSPRAALFMDPHQRIALELAWEACEDAAVRPDAQGIVSGVFVGGMSGGYEELLAGRASDPNYLLGNTRGLIANRISHALHLDGPSMTLDCGQSSSLAAVVMAVRSLRAGDCDVALAGGVNLILTQSSTEAARAFGALSPTFRCRPFDDRADGYVRGEGGAMLVLRRLADAERDGDAILAVLRGAALNNDAGVTSLAVPSVDGQRIVLNSALTDAAVLASDMSYVELHGTGTKVGDPLEAEALGMVYEDRPTPLSIGSVKSNIGHLEGASGIAGLVKGILALKHGVIPPNHDVGQAPKALRLEERGLRVVAQPEPLPAGALVGVSSFGMGGSNAHVILGAGREAVTYDAAPATGDRIWLITAPLATLPSHASRLAEATVGLDHGRVAATLWHHRPHVGTVAALVGSDTPELVAGLRALAEGRPHPDAFTGPRRDGRVTVLFSGQGAQRLGMGTALATTYPAFAAPFHELLGLMSDRLGVDLAAIVRGCDRERLMQTRHTQAALVAFEVAGYRLLQSFGLAPDLLVGHSIGEIAAAHVAGVLSAEDAATLVAARGDLMQQLPAGGGMLAVHLPEHRAKEFIDGRRGVAVAAVNSPHSIVVAGPLPVLEDIDDTLPDDVRRRLLAVSHAFHSPLMDPMLDEFRDVASSLTHHLAQIPVVSCLDGQVRSTFDAEHWVRHARETVRFLDATRTAQQLGAAHFVEVGPQPTLLAMVEQTLGAGAATLVPLCRETCTEARDAVRALAALGAAGAPVDWTATIPTAPRVPLPALELAGRRYWPETAAQAPTAVEISPGHEEEPAPRAMSCMARLEAVLASLRIVLGHTPDAELDPDLTFKAHGLTSQGAVELCELLSRSVDVPVSAAATYDHPTPRRLAEVLVPDEPVAETVAVATDDAHDDPIAIVGMDCRFPGASGTEALWQLVAQERDAVGAFPDDRGWELSGLFDDDPDTPGTSHTCEGGFLADATTFDAGFFGISAREAQAMDPQQRKALETVWHALEAAGIDAHGLQGTRTGVFMGAMPGDYGPDFGAIGPGTGHRLTGTDPSIISGRIAYTLGLTGPAMTVDTACSSSLVAIHLAVNSLRYRETNLALAGGVTVMSTPGMFVELTKLRAVSPRGRCRAFADDADGTGWGEGCGVLVLERLSDARANGHHVLGLVRGTAVNEDGASNGLTAPNGTAQRCVILDALADASLTTNDVDVVEAHGTGTALGDPIEAEAVLATYGADRVGAPVLLGSLKSNIAHSQAAAGVGGVIKMVLAMQHRWVPKTLNADRPSRHVDWASGAVQVANESQPWPLSDHRPRAGVSSFGIGGTNAHVIVEGPSDDAPEPQPGLLPDECAPLLISAPDKIGIERQADKVAKWLRAADVEADALARGLARRAHLAERAALLPGLDPERGLAILAGECPRDGEAAKVLRGSAKPRRRVAFVFPGQGSQWPGMGTRLLSESPLFAAHVDACDAAFRHHLDWSVRDLLASDDSVDWWEEATAQPVLFTMMTGLALLWREAGLEPTAVVGHSQGEVAAAWFAGALTLEEAVAVIAYRSGAWSWLVGHKGAMFSVSLPRPDVEMLLQAVDGEVGIAAVNGRGSVIVSGERQATQAFVASIGDDVKVKPLTTVKVAGHSPVLEPIRSRLADALRDIHPQAPRLVMYSTVTGSLLNRALDAGYWCDNMIGTVDFLGASEAMLEEGIDAFVEISAHPVLGFPLQQTIEATGSNAAVIPTLRRGEGGVAGLAAAFGHGHVNGLDLDWRRVLGDGPSAAPGYAFSSERHWVAPPSPTTLDRILLRTLPRGRAELEWRGEAAMLIDEGVPSIAGRPVVCAATVASLAQAAGSAVGLTRLTRFTVSTLAVPQADGPVTLLAEVDAGEQERACRVSLHCGDDWVELGGGTVAPPQEMPLIASLPPVLEPLPAPTPDEAFVTTSRPTGRLHDCDATWLEVKLPAQPDSLGHTGRVLRAVSWAQAGEHRPAILPIAFDSLESQQPRTDRALVRITCHDDVLCVDAFTPDGQRFLNAAGVVVEDETLWRDRLMRLGEDALWSLTWIPCTVPPSGTMGVVDRDPATGELRLTESNPDSALWTLTSPESIRLDEFAARLAVWGGSAEFDQTALVIATRHATIATAPGGAPDPGAAAVWGLVRAAQAEFPGRFRLLDLDDAVDEADVHRAARTDVSELALVGARLHSPIVTPVKAGMPMPLRRGTVLITGGTGALAALAAEDLVVRAGATNLWLVSRRAEQSDAVTALIQRLEQAGARARAVSCDVSDRAALQMLLEQIPADEPLIGVVHTAGALVDGLLATQDAAAFATAFGAKVEGAKHLDELTRGLGLDFFVLYSSVVGTFGNAGQASYAAANAALDAIAFGRRAAGESATSIAWGLWNTTSGLVAEMRERDVLRFSRRGLLPLEPEVGRILLLQAISSGVPSVVATQIDRTRIAEVAGESGLPQGLRALAPESVSSTGHLSSADRFSQLDAERRLNALRSIVRDVTAGVLADSTPEAIDMDAPFRDLGFDSLMGVELRNHLSQEMGQRLPATLIFDYPRPEAVAQFLDELIGGQPDIDPAPMSESAVPEVTHDGETVAIVAAACRLPGGITSPEQLWEALEEERDLVGPMPTDRGWPKDLHNPQATGRGYSIAGEGGFLDDAAYFDSGFFAISDREAKGMDPQQRLLLQVAWEALERGGIDPHSLKGSPVGVYIGNIGQAYTEGMSDDDELSGYLVTGGSSSILSGRLSYVLGINGPSLSVDTGCSSSLVATHLAVSAIRRGECDMALVGGVTIMATPDLFVEFTRQGGMAPDGRCKAFSDAADGTGWAEGVVVLILERLSEARRLRHRIVGLIRGSAVNQDGASNGLTAPNGASQQAVIRAALADAGLTSADVDLVEAHGTGTVLGDPIEAQAILATYGRDRREPIAIGSLKSNTGHTQGAAGAAGILKVLLSLEHGLMPRTLHCSVPSRHVDWEQGDVRILSQAAPWPAGVRVRRGGVSAFGISGTNAHVIVEEPPAAPVPAPAPAALGASMWPISARTPEALRARAHDLLTSGVVDDDPERVGRGLGLRSNFEERAVIVAEDPEMRREALSALAHGGSHPGLILGTRGVGRTAFIFSGQGTQHPGMGAELGASYPVFARAHAEALEACVAASAGDLAGLVADPTRLGETAVAQPAIFAFEVAAFRLWEFWGIRPDIVAGHSIGEIAAAHCAGVLSLEDAARLVTQRGRLMQELPGGAMLALRRPVDEVEEVLRRFPTLSLAAINGPESVVVAGPTTQVEALAAECPGTRLNVSHAFHSAMMAPMLPAFADVVAGLTFHEPNLACVSATRPGSAETLWTDPQYWVEHVSAPVCFDAAVEVLVDLRVGRILEVGPDAALTPLVRQSRPHLVIVPTVSRRSSETTGIRAAFAGLHNAGHPVDWTVLQGGREQGWADTPTYAFQTRPFWRVPSRLACRTVDGPNHYRTVWQDAVPGRPLTADVLVVAPIEHRELAETWARALDRLGASSTVMTLPASGDLPLDLLEGGTSSRSLLVSLGTLPTGTGARPPINHAAALGRLAAGGRQGRQLVFVTRDAVRSEVCDPDQAAVWGYAKTLGLEIPSCLAAILDVAPDVAADDVARVILGCDGEDQWSLAAQGAFVPRIEACELPAGRGLAASGTVLITGGTGGIGAAIAKEYAQAGALRIALLSRRGPDAPGAQGLAQELQALGCEVEVVSCDVSNRGDLIRAVEDIESHGDAITAVVHTAGTVEFAPIPEVDDAALARMASGKVDGARYLDEIFAGRRLDAFVVCSSVAATWGSGGQAAYASANAWLDGLARRRRARGETAHAIAWGPWGDHGMIEGDGVRETLLRRGLRLMDEASALESFKRVLVGDEPCPVVASMDWVAFGRLIQGERRRPFFERVIPVGDEPSAAAADRSLGDVLRGLPASERVARCTVTIREIVAAVLGADDTQTLSLSVPFKDLGFDSLMAVDLRDQLRVKAGISVSSSVIYDYPNVVSLAAHVLQLLVPEDELADATPRGALALDDIHDAVRDASTPELLELIDSLTSRS</sequence>
<feature type="domain" description="Carrier" evidence="5">
    <location>
        <begin position="3968"/>
        <end position="4043"/>
    </location>
</feature>
<dbReference type="Pfam" id="PF02801">
    <property type="entry name" value="Ketoacyl-synt_C"/>
    <property type="match status" value="3"/>
</dbReference>